<dbReference type="Proteomes" id="UP000651050">
    <property type="component" value="Unassembled WGS sequence"/>
</dbReference>
<reference evidence="1" key="1">
    <citation type="submission" date="2020-11" db="EMBL/GenBank/DDBJ databases">
        <title>Bacterial whole genome sequence for Caenimonas sp. DR4.4.</title>
        <authorList>
            <person name="Le V."/>
            <person name="Ko S.-R."/>
            <person name="Ahn C.-Y."/>
            <person name="Oh H.-M."/>
        </authorList>
    </citation>
    <scope>NUCLEOTIDE SEQUENCE</scope>
    <source>
        <strain evidence="1">DR4.4</strain>
    </source>
</reference>
<dbReference type="EMBL" id="JADWYS010000001">
    <property type="protein sequence ID" value="MBG9386611.1"/>
    <property type="molecule type" value="Genomic_DNA"/>
</dbReference>
<organism evidence="1 2">
    <name type="scientific">Caenimonas aquaedulcis</name>
    <dbReference type="NCBI Taxonomy" id="2793270"/>
    <lineage>
        <taxon>Bacteria</taxon>
        <taxon>Pseudomonadati</taxon>
        <taxon>Pseudomonadota</taxon>
        <taxon>Betaproteobacteria</taxon>
        <taxon>Burkholderiales</taxon>
        <taxon>Comamonadaceae</taxon>
        <taxon>Caenimonas</taxon>
    </lineage>
</organism>
<name>A0A931MEA1_9BURK</name>
<keyword evidence="2" id="KW-1185">Reference proteome</keyword>
<comment type="caution">
    <text evidence="1">The sequence shown here is derived from an EMBL/GenBank/DDBJ whole genome shotgun (WGS) entry which is preliminary data.</text>
</comment>
<dbReference type="InterPro" id="IPR023198">
    <property type="entry name" value="PGP-like_dom2"/>
</dbReference>
<accession>A0A931MEA1</accession>
<proteinExistence type="predicted"/>
<evidence type="ECO:0000313" key="1">
    <source>
        <dbReference type="EMBL" id="MBG9386611.1"/>
    </source>
</evidence>
<evidence type="ECO:0000313" key="2">
    <source>
        <dbReference type="Proteomes" id="UP000651050"/>
    </source>
</evidence>
<dbReference type="Gene3D" id="1.10.150.240">
    <property type="entry name" value="Putative phosphatase, domain 2"/>
    <property type="match status" value="1"/>
</dbReference>
<protein>
    <submittedName>
        <fullName evidence="1">Uncharacterized protein</fullName>
    </submittedName>
</protein>
<dbReference type="AlphaFoldDB" id="A0A931MEA1"/>
<gene>
    <name evidence="1" type="ORF">I5803_01120</name>
</gene>
<sequence length="91" mass="10453">MLDDQQVESHRVAYNAAFDELGLNWHWDPVTYALLPERGAAGVRHYLEKEHGHLLRAYDADFLVQAVEAAKQRCHNVMSGSRASERKYSVR</sequence>